<keyword evidence="2" id="KW-1133">Transmembrane helix</keyword>
<feature type="transmembrane region" description="Helical" evidence="2">
    <location>
        <begin position="1036"/>
        <end position="1057"/>
    </location>
</feature>
<dbReference type="Gene3D" id="3.20.20.80">
    <property type="entry name" value="Glycosidases"/>
    <property type="match status" value="1"/>
</dbReference>
<organism evidence="5 6">
    <name type="scientific">Microbacterium endophyticum</name>
    <dbReference type="NCBI Taxonomy" id="1526412"/>
    <lineage>
        <taxon>Bacteria</taxon>
        <taxon>Bacillati</taxon>
        <taxon>Actinomycetota</taxon>
        <taxon>Actinomycetes</taxon>
        <taxon>Micrococcales</taxon>
        <taxon>Microbacteriaceae</taxon>
        <taxon>Microbacterium</taxon>
    </lineage>
</organism>
<dbReference type="RefSeq" id="WP_183408417.1">
    <property type="nucleotide sequence ID" value="NZ_CP049255.1"/>
</dbReference>
<evidence type="ECO:0000256" key="2">
    <source>
        <dbReference type="SAM" id="Phobius"/>
    </source>
</evidence>
<proteinExistence type="predicted"/>
<sequence>MVKSQPITACGVVAALVLTPLAALPASAADTQTLSVDFSHTTGDFRGGASGALYGLGDEGAPTEALLNGAAITNVSQKAPYGTQHPSGDALKVEDGFFQKHGEDMYIYVQDYYPDWPYNGGARPGDDRTYNLSDGSYTNGGNGIWDFLEVTEFVADAVASDSSYPESYVFIPFNEPDGGNWYPNWGAQQDQFLADWQSIYDTIQRVWSDAGLGHARIGGGGDTRWQPERSADILSFAKANDSLPDVFIWHELGIDNLATYRQHFADYRALEVSLGIDPIPINITEYGMLRDMGVPGQLVQWFAMFEDTKVDAQVAYWNYAGNLSDNSARPNGANAGWWMFNWYGNLAGSQTVAVTPPQLNAADTLQGIGAIDADNRKATVLWGGTGDDVTLELSGLDPEVFGSRVDVEVRETTLAGAEGLANTPRVVEAFDGVSITDGATSLTVPTYDRYAGYQLVITPAQTRDVQAEAASQAWNASSEAEALQLTSAQAYTQNPTASGGWKFLASGGRDVGSFNRASSKADWSVDVPADGTYRLQVIGSTPGKPGQHAIFVDGESAGIIQYTADLALNDTSRWQYRGSAEKLVELTAGSHALSFRASENGSSVLPNADISLDKVSLTRVDEGEKITYPASTFRLVDGAALDWDTSLQRGWASISADQHADVYLTAMDTGYYDLGIDWASSDAGNVTVSVNGQVSTLVTSTEAGRWASTARVHLVEGINEVELHSDAASIGKVSTQRAREADDAQVSVEAEAATLGGTASVSSAAAGSNASGGKYVGYVGNGAANTIAINRTTGIDQPGDYDVTVHYSNAEVSGRHDYNPQVVDRRIDLAEAGSPVGQGYFRYTYAWESFWQRSVAVTLQTGDQPLVLGNASAYAPNIDRIVVSPRVLGAPTTDALATPSGVLTLSKNQTTAGEEVSVSGSEFSAGDVVTLTLYSDPIELGSVTAGADGTFALDAMLPVDVPAGNHTLRAVADPSGTQAEASLSVAAAAGGGGSGSGGGGSGGSSAGGSTDAGAAAVAGPNRASSQSPLAVTGAAIGPWAFLIGVGAIAIGGLIVSARRARRS</sequence>
<dbReference type="InterPro" id="IPR005084">
    <property type="entry name" value="CBM6"/>
</dbReference>
<keyword evidence="2" id="KW-0812">Transmembrane</keyword>
<comment type="caution">
    <text evidence="5">The sequence shown here is derived from an EMBL/GenBank/DDBJ whole genome shotgun (WGS) entry which is preliminary data.</text>
</comment>
<feature type="domain" description="CBM6" evidence="4">
    <location>
        <begin position="746"/>
        <end position="884"/>
    </location>
</feature>
<evidence type="ECO:0000256" key="1">
    <source>
        <dbReference type="SAM" id="MobiDB-lite"/>
    </source>
</evidence>
<dbReference type="AlphaFoldDB" id="A0A7W4YLL5"/>
<dbReference type="InterPro" id="IPR017853">
    <property type="entry name" value="GH"/>
</dbReference>
<dbReference type="SUPFAM" id="SSF49785">
    <property type="entry name" value="Galactose-binding domain-like"/>
    <property type="match status" value="2"/>
</dbReference>
<dbReference type="Gene3D" id="2.60.120.260">
    <property type="entry name" value="Galactose-binding domain-like"/>
    <property type="match status" value="3"/>
</dbReference>
<gene>
    <name evidence="5" type="ORF">FHX49_001131</name>
</gene>
<feature type="compositionally biased region" description="Gly residues" evidence="1">
    <location>
        <begin position="990"/>
        <end position="1006"/>
    </location>
</feature>
<reference evidence="5 6" key="1">
    <citation type="submission" date="2020-08" db="EMBL/GenBank/DDBJ databases">
        <title>Sequencing the genomes of 1000 actinobacteria strains.</title>
        <authorList>
            <person name="Klenk H.-P."/>
        </authorList>
    </citation>
    <scope>NUCLEOTIDE SEQUENCE [LARGE SCALE GENOMIC DNA]</scope>
    <source>
        <strain evidence="5 6">DSM 27099</strain>
    </source>
</reference>
<feature type="compositionally biased region" description="Low complexity" evidence="1">
    <location>
        <begin position="1007"/>
        <end position="1021"/>
    </location>
</feature>
<evidence type="ECO:0000259" key="4">
    <source>
        <dbReference type="PROSITE" id="PS51175"/>
    </source>
</evidence>
<dbReference type="PROSITE" id="PS51175">
    <property type="entry name" value="CBM6"/>
    <property type="match status" value="2"/>
</dbReference>
<accession>A0A7W4YLL5</accession>
<dbReference type="EMBL" id="JACHWQ010000002">
    <property type="protein sequence ID" value="MBB2975565.1"/>
    <property type="molecule type" value="Genomic_DNA"/>
</dbReference>
<protein>
    <recommendedName>
        <fullName evidence="4">CBM6 domain-containing protein</fullName>
    </recommendedName>
</protein>
<keyword evidence="6" id="KW-1185">Reference proteome</keyword>
<feature type="signal peptide" evidence="3">
    <location>
        <begin position="1"/>
        <end position="28"/>
    </location>
</feature>
<dbReference type="CDD" id="cd02795">
    <property type="entry name" value="CBM6-CBM35-CBM36_like"/>
    <property type="match status" value="1"/>
</dbReference>
<feature type="chain" id="PRO_5031461339" description="CBM6 domain-containing protein" evidence="3">
    <location>
        <begin position="29"/>
        <end position="1063"/>
    </location>
</feature>
<evidence type="ECO:0000313" key="5">
    <source>
        <dbReference type="EMBL" id="MBB2975565.1"/>
    </source>
</evidence>
<keyword evidence="2" id="KW-0472">Membrane</keyword>
<keyword evidence="3" id="KW-0732">Signal</keyword>
<dbReference type="Proteomes" id="UP000529310">
    <property type="component" value="Unassembled WGS sequence"/>
</dbReference>
<evidence type="ECO:0000256" key="3">
    <source>
        <dbReference type="SAM" id="SignalP"/>
    </source>
</evidence>
<evidence type="ECO:0000313" key="6">
    <source>
        <dbReference type="Proteomes" id="UP000529310"/>
    </source>
</evidence>
<feature type="region of interest" description="Disordered" evidence="1">
    <location>
        <begin position="990"/>
        <end position="1021"/>
    </location>
</feature>
<feature type="domain" description="CBM6" evidence="4">
    <location>
        <begin position="476"/>
        <end position="618"/>
    </location>
</feature>
<dbReference type="SUPFAM" id="SSF51445">
    <property type="entry name" value="(Trans)glycosidases"/>
    <property type="match status" value="1"/>
</dbReference>
<dbReference type="InterPro" id="IPR008979">
    <property type="entry name" value="Galactose-bd-like_sf"/>
</dbReference>
<dbReference type="GO" id="GO:0030246">
    <property type="term" value="F:carbohydrate binding"/>
    <property type="evidence" value="ECO:0007669"/>
    <property type="project" value="InterPro"/>
</dbReference>
<name>A0A7W4YLL5_9MICO</name>